<dbReference type="PANTHER" id="PTHR13152:SF0">
    <property type="entry name" value="GENERAL TRANSCRIPTION FACTOR IIH SUBUNIT 4"/>
    <property type="match status" value="1"/>
</dbReference>
<dbReference type="GO" id="GO:0006366">
    <property type="term" value="P:transcription by RNA polymerase II"/>
    <property type="evidence" value="ECO:0007669"/>
    <property type="project" value="UniProtKB-ARBA"/>
</dbReference>
<dbReference type="Pfam" id="PF03849">
    <property type="entry name" value="Tfb2"/>
    <property type="match status" value="1"/>
</dbReference>
<accession>A0A4E0S227</accession>
<dbReference type="InterPro" id="IPR040662">
    <property type="entry name" value="Tfb2_C"/>
</dbReference>
<keyword evidence="7 10" id="KW-0539">Nucleus</keyword>
<dbReference type="GO" id="GO:0001671">
    <property type="term" value="F:ATPase activator activity"/>
    <property type="evidence" value="ECO:0007669"/>
    <property type="project" value="InterPro"/>
</dbReference>
<keyword evidence="3 10" id="KW-0227">DNA damage</keyword>
<keyword evidence="6 10" id="KW-0234">DNA repair</keyword>
<dbReference type="EMBL" id="JXXN02001146">
    <property type="protein sequence ID" value="THD25430.1"/>
    <property type="molecule type" value="Genomic_DNA"/>
</dbReference>
<comment type="similarity">
    <text evidence="2 10">Belongs to the TFB2 family.</text>
</comment>
<comment type="function">
    <text evidence="10">Component of the general transcription and DNA repair factor IIH (TFIIH) core complex which is involved in general and transcription-coupled nucleotide excision repair (NER) of damaged DNA.</text>
</comment>
<comment type="subunit">
    <text evidence="8">Component of the 7-subunit TFIIH core complex composed of XPB/ERCC3, XPD/ERCC2, GTF2H1, GTF2H2, GTF2H3, GTF2H4 and GTF2H5, which is active in NER. The core complex associates with the 3-subunit CDK-activating kinase (CAK) module composed of CCNH/cyclin H, CDK7 and MNAT1 to form the 10-subunit holoenzyme (holo-TFIIH) active in transcription. Part of TBP-based Pol II pre-initiation complex (PIC), in which Pol II core assembles with general transcription factors and other specific initiation factors including GTF2E1, GTF2E2, GTF2F1, GTF2F2, TCEA1, ERCC2, ERCC3, GTF2H2, GTF2H3, GTF2H4, GTF2H5, GTF2A1, GTF2A2, GTF2B and TBP; this large multi-subunit PIC complex mediates DNA unwinding and targets Pol II core to the transcription start site where the first phosphodiester bond forms.</text>
</comment>
<evidence type="ECO:0000256" key="1">
    <source>
        <dbReference type="ARBA" id="ARBA00004123"/>
    </source>
</evidence>
<keyword evidence="5 10" id="KW-0804">Transcription</keyword>
<evidence type="ECO:0000313" key="12">
    <source>
        <dbReference type="EMBL" id="THD25430.1"/>
    </source>
</evidence>
<dbReference type="Gene3D" id="3.30.70.2610">
    <property type="match status" value="1"/>
</dbReference>
<comment type="caution">
    <text evidence="12">The sequence shown here is derived from an EMBL/GenBank/DDBJ whole genome shotgun (WGS) entry which is preliminary data.</text>
</comment>
<gene>
    <name evidence="12" type="ORF">D915_003794</name>
</gene>
<dbReference type="GO" id="GO:0000439">
    <property type="term" value="C:transcription factor TFIIH core complex"/>
    <property type="evidence" value="ECO:0007669"/>
    <property type="project" value="InterPro"/>
</dbReference>
<keyword evidence="4 10" id="KW-0805">Transcription regulation</keyword>
<dbReference type="GO" id="GO:0005675">
    <property type="term" value="C:transcription factor TFIIH holo complex"/>
    <property type="evidence" value="ECO:0007669"/>
    <property type="project" value="TreeGrafter"/>
</dbReference>
<dbReference type="Pfam" id="PF18307">
    <property type="entry name" value="Tfb2_C"/>
    <property type="match status" value="1"/>
</dbReference>
<evidence type="ECO:0000259" key="11">
    <source>
        <dbReference type="Pfam" id="PF18307"/>
    </source>
</evidence>
<evidence type="ECO:0000256" key="7">
    <source>
        <dbReference type="ARBA" id="ARBA00023242"/>
    </source>
</evidence>
<dbReference type="FunFam" id="3.30.70.2610:FF:000001">
    <property type="entry name" value="General transcription factor IIH subunit 4"/>
    <property type="match status" value="1"/>
</dbReference>
<evidence type="ECO:0000256" key="5">
    <source>
        <dbReference type="ARBA" id="ARBA00023163"/>
    </source>
</evidence>
<evidence type="ECO:0000256" key="8">
    <source>
        <dbReference type="ARBA" id="ARBA00064576"/>
    </source>
</evidence>
<keyword evidence="13" id="KW-1185">Reference proteome</keyword>
<evidence type="ECO:0000256" key="9">
    <source>
        <dbReference type="ARBA" id="ARBA00070130"/>
    </source>
</evidence>
<proteinExistence type="inferred from homology"/>
<evidence type="ECO:0000256" key="2">
    <source>
        <dbReference type="ARBA" id="ARBA00007132"/>
    </source>
</evidence>
<protein>
    <recommendedName>
        <fullName evidence="9 10">General transcription factor IIH subunit 4</fullName>
    </recommendedName>
</protein>
<dbReference type="AlphaFoldDB" id="A0A4E0S227"/>
<evidence type="ECO:0000256" key="4">
    <source>
        <dbReference type="ARBA" id="ARBA00023015"/>
    </source>
</evidence>
<dbReference type="NCBIfam" id="TIGR00625">
    <property type="entry name" value="tfb2"/>
    <property type="match status" value="1"/>
</dbReference>
<sequence>MSINTSIFEYLRNVDILLLDELYTHPPTCLVLFRELPEFGKHIVLRLLFIEQPIPKAIISGWFEKGSQPLLMEACKALSDLRIWHSVDGSVARGSWCLNKKYQESLRIALFGGGKPLLGDMGSSAIDKHTRSIESLDAYATKRWDALLHFMVGSESSEVGTIVKDVLLLSNLMKASTSDSPIGITKHGFHFLLMNRISQVRVFLLHYFDYLKETKKSLVAALQFVFQLSFLTPEKNYPVEVLSTTQQEILQHMRELGLAYQSKRTAPRFYVTQLALGLAGGHSVRSDVSVTAPGHMTAVVPTGVTASDQSDGSALLSRLSATSSSDVGYILLETNFRLYAYTDSPLRTALLSLFSKIRSRFPNLVVADITRDSVREALIRGITADQIISYLVNNAHPDMLQGSQILPPTLVDQIRLWELERDRFVFQEGCLYEQFSKSTDFEMVRDYAKSIGALLWENPERRLMVVSRNGHEDVRKFWKQKRPS</sequence>
<organism evidence="12 13">
    <name type="scientific">Fasciola hepatica</name>
    <name type="common">Liver fluke</name>
    <dbReference type="NCBI Taxonomy" id="6192"/>
    <lineage>
        <taxon>Eukaryota</taxon>
        <taxon>Metazoa</taxon>
        <taxon>Spiralia</taxon>
        <taxon>Lophotrochozoa</taxon>
        <taxon>Platyhelminthes</taxon>
        <taxon>Trematoda</taxon>
        <taxon>Digenea</taxon>
        <taxon>Plagiorchiida</taxon>
        <taxon>Echinostomata</taxon>
        <taxon>Echinostomatoidea</taxon>
        <taxon>Fasciolidae</taxon>
        <taxon>Fasciola</taxon>
    </lineage>
</organism>
<dbReference type="GO" id="GO:0006289">
    <property type="term" value="P:nucleotide-excision repair"/>
    <property type="evidence" value="ECO:0007669"/>
    <property type="project" value="InterPro"/>
</dbReference>
<evidence type="ECO:0000313" key="13">
    <source>
        <dbReference type="Proteomes" id="UP000230066"/>
    </source>
</evidence>
<feature type="domain" description="Transcription factor Tfb2 C-terminal" evidence="11">
    <location>
        <begin position="412"/>
        <end position="479"/>
    </location>
</feature>
<dbReference type="GO" id="GO:0003690">
    <property type="term" value="F:double-stranded DNA binding"/>
    <property type="evidence" value="ECO:0007669"/>
    <property type="project" value="TreeGrafter"/>
</dbReference>
<dbReference type="InterPro" id="IPR004598">
    <property type="entry name" value="TFIIH_p52/Tfb2"/>
</dbReference>
<comment type="subcellular location">
    <subcellularLocation>
        <location evidence="1 10">Nucleus</location>
    </subcellularLocation>
</comment>
<name>A0A4E0S227_FASHE</name>
<evidence type="ECO:0000256" key="6">
    <source>
        <dbReference type="ARBA" id="ARBA00023204"/>
    </source>
</evidence>
<evidence type="ECO:0000256" key="10">
    <source>
        <dbReference type="RuleBase" id="RU364024"/>
    </source>
</evidence>
<evidence type="ECO:0000256" key="3">
    <source>
        <dbReference type="ARBA" id="ARBA00022763"/>
    </source>
</evidence>
<dbReference type="Proteomes" id="UP000230066">
    <property type="component" value="Unassembled WGS sequence"/>
</dbReference>
<reference evidence="12" key="1">
    <citation type="submission" date="2019-03" db="EMBL/GenBank/DDBJ databases">
        <title>Improved annotation for the trematode Fasciola hepatica.</title>
        <authorList>
            <person name="Choi Y.-J."/>
            <person name="Martin J."/>
            <person name="Mitreva M."/>
        </authorList>
    </citation>
    <scope>NUCLEOTIDE SEQUENCE [LARGE SCALE GENOMIC DNA]</scope>
</reference>
<dbReference type="PANTHER" id="PTHR13152">
    <property type="entry name" value="TFIIH, POLYPEPTIDE 4"/>
    <property type="match status" value="1"/>
</dbReference>